<name>A0A2W5GKI2_9SPHI</name>
<evidence type="ECO:0008006" key="4">
    <source>
        <dbReference type="Google" id="ProtNLM"/>
    </source>
</evidence>
<feature type="chain" id="PRO_5015924899" description="6-bladed beta-propeller" evidence="1">
    <location>
        <begin position="21"/>
        <end position="426"/>
    </location>
</feature>
<reference evidence="2 3" key="1">
    <citation type="submission" date="2017-11" db="EMBL/GenBank/DDBJ databases">
        <title>Infants hospitalized years apart are colonized by the same room-sourced microbial strains.</title>
        <authorList>
            <person name="Brooks B."/>
            <person name="Olm M.R."/>
            <person name="Firek B.A."/>
            <person name="Baker R."/>
            <person name="Thomas B.C."/>
            <person name="Morowitz M.J."/>
            <person name="Banfield J.F."/>
        </authorList>
    </citation>
    <scope>NUCLEOTIDE SEQUENCE [LARGE SCALE GENOMIC DNA]</scope>
    <source>
        <strain evidence="2">S2_009_000_R2_76</strain>
    </source>
</reference>
<organism evidence="2 3">
    <name type="scientific">Pseudopedobacter saltans</name>
    <dbReference type="NCBI Taxonomy" id="151895"/>
    <lineage>
        <taxon>Bacteria</taxon>
        <taxon>Pseudomonadati</taxon>
        <taxon>Bacteroidota</taxon>
        <taxon>Sphingobacteriia</taxon>
        <taxon>Sphingobacteriales</taxon>
        <taxon>Sphingobacteriaceae</taxon>
        <taxon>Pseudopedobacter</taxon>
    </lineage>
</organism>
<dbReference type="EMBL" id="QFOI01000230">
    <property type="protein sequence ID" value="PZP46286.1"/>
    <property type="molecule type" value="Genomic_DNA"/>
</dbReference>
<protein>
    <recommendedName>
        <fullName evidence="4">6-bladed beta-propeller</fullName>
    </recommendedName>
</protein>
<evidence type="ECO:0000313" key="3">
    <source>
        <dbReference type="Proteomes" id="UP000249645"/>
    </source>
</evidence>
<evidence type="ECO:0000256" key="1">
    <source>
        <dbReference type="SAM" id="SignalP"/>
    </source>
</evidence>
<gene>
    <name evidence="2" type="ORF">DI598_12255</name>
</gene>
<evidence type="ECO:0000313" key="2">
    <source>
        <dbReference type="EMBL" id="PZP46286.1"/>
    </source>
</evidence>
<comment type="caution">
    <text evidence="2">The sequence shown here is derived from an EMBL/GenBank/DDBJ whole genome shotgun (WGS) entry which is preliminary data.</text>
</comment>
<keyword evidence="1" id="KW-0732">Signal</keyword>
<sequence length="426" mass="49424">MRCKWCFLIGFLIVICVANAQNQLPSVTVKDVPMTKLRIDPTYARGGRASQVFDTVIYTPLETREDVVVGFTYNFQISEHYFVFFDYDLKGIVVFDKNGKYKTSITKLPLANWDKQRDGGKLNAFYLDKVSERIFVLYNDKLTDNYQWLAIFSPDGRLLKNRKISNTTRDMSVRFLQIDSTGEHSLAICHYNDPKENHNPILATNRFYIVKDLDSIQAAMVPFDPKDPFLKGDWLKNYYASQSVNGKIIWFRHFDYTVYQSDEKGKLSKYQILLPLNLSIDSAFYRDTMLLKSFNKANAYFEGSHAKEVQVFDNIAESKNWLVFQLKTNASPRPIVMYNVVNQHLFDLNKVSSDSSSYFLPLRSQRTDALDDGSIYNLIPAYELFKVKDSRDDAPWDRNPVLKEYFLKGDRKSNPVIVQLKLKSDL</sequence>
<proteinExistence type="predicted"/>
<dbReference type="Pfam" id="PF17170">
    <property type="entry name" value="DUF5128"/>
    <property type="match status" value="1"/>
</dbReference>
<feature type="signal peptide" evidence="1">
    <location>
        <begin position="1"/>
        <end position="20"/>
    </location>
</feature>
<dbReference type="Proteomes" id="UP000249645">
    <property type="component" value="Unassembled WGS sequence"/>
</dbReference>
<dbReference type="AlphaFoldDB" id="A0A2W5GKI2"/>
<accession>A0A2W5GKI2</accession>